<dbReference type="GO" id="GO:0006298">
    <property type="term" value="P:mismatch repair"/>
    <property type="evidence" value="ECO:0007669"/>
    <property type="project" value="InterPro"/>
</dbReference>
<dbReference type="Gene3D" id="3.40.50.300">
    <property type="entry name" value="P-loop containing nucleotide triphosphate hydrolases"/>
    <property type="match status" value="1"/>
</dbReference>
<keyword evidence="4" id="KW-0812">Transmembrane</keyword>
<accession>A0AAP4EFP7</accession>
<dbReference type="PANTHER" id="PTHR11361:SF152">
    <property type="entry name" value="DNA MISMATCH REPAIR PROTEIN"/>
    <property type="match status" value="1"/>
</dbReference>
<dbReference type="InterPro" id="IPR000432">
    <property type="entry name" value="DNA_mismatch_repair_MutS_C"/>
</dbReference>
<dbReference type="AlphaFoldDB" id="A0AAP4EFP7"/>
<evidence type="ECO:0000313" key="6">
    <source>
        <dbReference type="EMBL" id="MDH2336021.1"/>
    </source>
</evidence>
<dbReference type="GO" id="GO:0140664">
    <property type="term" value="F:ATP-dependent DNA damage sensor activity"/>
    <property type="evidence" value="ECO:0007669"/>
    <property type="project" value="InterPro"/>
</dbReference>
<dbReference type="SUPFAM" id="SSF52540">
    <property type="entry name" value="P-loop containing nucleoside triphosphate hydrolases"/>
    <property type="match status" value="1"/>
</dbReference>
<keyword evidence="4" id="KW-0472">Membrane</keyword>
<proteinExistence type="predicted"/>
<dbReference type="InterPro" id="IPR027417">
    <property type="entry name" value="P-loop_NTPase"/>
</dbReference>
<feature type="transmembrane region" description="Helical" evidence="4">
    <location>
        <begin position="171"/>
        <end position="198"/>
    </location>
</feature>
<dbReference type="Pfam" id="PF00488">
    <property type="entry name" value="MutS_V"/>
    <property type="match status" value="1"/>
</dbReference>
<keyword evidence="1" id="KW-0547">Nucleotide-binding</keyword>
<keyword evidence="3" id="KW-0238">DNA-binding</keyword>
<dbReference type="GO" id="GO:0005524">
    <property type="term" value="F:ATP binding"/>
    <property type="evidence" value="ECO:0007669"/>
    <property type="project" value="UniProtKB-KW"/>
</dbReference>
<sequence>MRNKPMQLYIFIGITIVILSVVYYNMKSKGKFIKSLNETFGHKPKDYLEDFDMTFLKNHYEIRKKNESSGGSIDDLTWNDLDMDTVFKRINYTKTSLGEAYLYYKLREISYNKDEWTSLEKLINLFTTNEDLRNKVSLLLLKVGKLNNLNLTNFIYNPKFSKIPSYYKYPLLSLGFIFSLLLCLIYPKIGLILSFIFLCINILSYQSEKIFLEDRFKVMIYLLNNINLCRSLSKIKDKDFDFFRKEASSALHNFKALNKVKIYGNSFQRNENSFTDSDIIFDYIKMFFMVDIIAYQNSVKILEKNKENLYKIYDIVAKLDFALSLAYYRKSLSEYTTPEFIESEDILLENLYHPLIHNPVKNSILIKNNILFTGSNASGKSTFIKAVALNCILAQSLNTALCSKYRCKFSKVITSMAIKDNILAGDSYFIAEIKSLKRLLDSLNGEIRVLAFVDEILKGTNTIERISASASILKYAESTNGRLLVATHDMELTQILETYENYHFSETVTEDGVTFDYKLKKGPSNTRNALKLLKAMNFNKEVVSLSNQVYNNFIETEKWGKL</sequence>
<feature type="domain" description="DNA mismatch repair proteins mutS family" evidence="5">
    <location>
        <begin position="367"/>
        <end position="551"/>
    </location>
</feature>
<evidence type="ECO:0000256" key="4">
    <source>
        <dbReference type="SAM" id="Phobius"/>
    </source>
</evidence>
<evidence type="ECO:0000256" key="2">
    <source>
        <dbReference type="ARBA" id="ARBA00022840"/>
    </source>
</evidence>
<reference evidence="6" key="1">
    <citation type="submission" date="2023-04" db="EMBL/GenBank/DDBJ databases">
        <title>Epidemiological investigation of Clostridium perfringens isolated from cattle.</title>
        <authorList>
            <person name="Tian R."/>
        </authorList>
    </citation>
    <scope>NUCLEOTIDE SEQUENCE</scope>
    <source>
        <strain evidence="6">ZWCP172</strain>
    </source>
</reference>
<dbReference type="GO" id="GO:0030983">
    <property type="term" value="F:mismatched DNA binding"/>
    <property type="evidence" value="ECO:0007669"/>
    <property type="project" value="InterPro"/>
</dbReference>
<organism evidence="6 7">
    <name type="scientific">Clostridium perfringens</name>
    <dbReference type="NCBI Taxonomy" id="1502"/>
    <lineage>
        <taxon>Bacteria</taxon>
        <taxon>Bacillati</taxon>
        <taxon>Bacillota</taxon>
        <taxon>Clostridia</taxon>
        <taxon>Eubacteriales</taxon>
        <taxon>Clostridiaceae</taxon>
        <taxon>Clostridium</taxon>
    </lineage>
</organism>
<protein>
    <submittedName>
        <fullName evidence="6">DNA mismatch repair protein MutS</fullName>
    </submittedName>
</protein>
<dbReference type="SMART" id="SM00534">
    <property type="entry name" value="MUTSac"/>
    <property type="match status" value="1"/>
</dbReference>
<keyword evidence="2" id="KW-0067">ATP-binding</keyword>
<evidence type="ECO:0000256" key="1">
    <source>
        <dbReference type="ARBA" id="ARBA00022741"/>
    </source>
</evidence>
<evidence type="ECO:0000256" key="3">
    <source>
        <dbReference type="ARBA" id="ARBA00023125"/>
    </source>
</evidence>
<gene>
    <name evidence="6" type="ORF">QDQ28_07430</name>
</gene>
<dbReference type="Proteomes" id="UP001222958">
    <property type="component" value="Unassembled WGS sequence"/>
</dbReference>
<evidence type="ECO:0000313" key="7">
    <source>
        <dbReference type="Proteomes" id="UP001222958"/>
    </source>
</evidence>
<keyword evidence="4" id="KW-1133">Transmembrane helix</keyword>
<dbReference type="InterPro" id="IPR045076">
    <property type="entry name" value="MutS"/>
</dbReference>
<dbReference type="PANTHER" id="PTHR11361">
    <property type="entry name" value="DNA MISMATCH REPAIR PROTEIN MUTS FAMILY MEMBER"/>
    <property type="match status" value="1"/>
</dbReference>
<comment type="caution">
    <text evidence="6">The sequence shown here is derived from an EMBL/GenBank/DDBJ whole genome shotgun (WGS) entry which is preliminary data.</text>
</comment>
<dbReference type="RefSeq" id="WP_279857509.1">
    <property type="nucleotide sequence ID" value="NZ_JARVUX010000002.1"/>
</dbReference>
<evidence type="ECO:0000259" key="5">
    <source>
        <dbReference type="SMART" id="SM00534"/>
    </source>
</evidence>
<feature type="transmembrane region" description="Helical" evidence="4">
    <location>
        <begin position="6"/>
        <end position="26"/>
    </location>
</feature>
<name>A0AAP4EFP7_CLOPF</name>
<dbReference type="EMBL" id="JARVUX010000002">
    <property type="protein sequence ID" value="MDH2336021.1"/>
    <property type="molecule type" value="Genomic_DNA"/>
</dbReference>
<dbReference type="GO" id="GO:0005829">
    <property type="term" value="C:cytosol"/>
    <property type="evidence" value="ECO:0007669"/>
    <property type="project" value="TreeGrafter"/>
</dbReference>